<dbReference type="GO" id="GO:0006310">
    <property type="term" value="P:DNA recombination"/>
    <property type="evidence" value="ECO:0007669"/>
    <property type="project" value="UniProtKB-KW"/>
</dbReference>
<dbReference type="Gene3D" id="1.10.443.10">
    <property type="entry name" value="Intergrase catalytic core"/>
    <property type="match status" value="1"/>
</dbReference>
<dbReference type="InterPro" id="IPR004107">
    <property type="entry name" value="Integrase_SAM-like_N"/>
</dbReference>
<evidence type="ECO:0000313" key="9">
    <source>
        <dbReference type="EMBL" id="VWQ17227.1"/>
    </source>
</evidence>
<keyword evidence="6" id="KW-0175">Coiled coil</keyword>
<dbReference type="SUPFAM" id="SSF56349">
    <property type="entry name" value="DNA breaking-rejoining enzymes"/>
    <property type="match status" value="1"/>
</dbReference>
<protein>
    <submittedName>
        <fullName evidence="9">Prophage phiRv2 integrase</fullName>
    </submittedName>
</protein>
<dbReference type="InterPro" id="IPR011010">
    <property type="entry name" value="DNA_brk_join_enz"/>
</dbReference>
<evidence type="ECO:0000256" key="3">
    <source>
        <dbReference type="ARBA" id="ARBA00023125"/>
    </source>
</evidence>
<dbReference type="InterPro" id="IPR013762">
    <property type="entry name" value="Integrase-like_cat_sf"/>
</dbReference>
<organism evidence="9 10">
    <name type="scientific">Bifidobacterium breve</name>
    <dbReference type="NCBI Taxonomy" id="1685"/>
    <lineage>
        <taxon>Bacteria</taxon>
        <taxon>Bacillati</taxon>
        <taxon>Actinomycetota</taxon>
        <taxon>Actinomycetes</taxon>
        <taxon>Bifidobacteriales</taxon>
        <taxon>Bifidobacteriaceae</taxon>
        <taxon>Bifidobacterium</taxon>
    </lineage>
</organism>
<dbReference type="InterPro" id="IPR050808">
    <property type="entry name" value="Phage_Integrase"/>
</dbReference>
<evidence type="ECO:0000256" key="1">
    <source>
        <dbReference type="ARBA" id="ARBA00008857"/>
    </source>
</evidence>
<feature type="coiled-coil region" evidence="6">
    <location>
        <begin position="387"/>
        <end position="414"/>
    </location>
</feature>
<proteinExistence type="inferred from homology"/>
<gene>
    <name evidence="9" type="ORF">BIFLH24_00683</name>
</gene>
<evidence type="ECO:0000256" key="6">
    <source>
        <dbReference type="SAM" id="Coils"/>
    </source>
</evidence>
<dbReference type="GO" id="GO:0003677">
    <property type="term" value="F:DNA binding"/>
    <property type="evidence" value="ECO:0007669"/>
    <property type="project" value="UniProtKB-UniRule"/>
</dbReference>
<evidence type="ECO:0000256" key="5">
    <source>
        <dbReference type="PROSITE-ProRule" id="PRU01248"/>
    </source>
</evidence>
<dbReference type="Gene3D" id="1.10.150.130">
    <property type="match status" value="1"/>
</dbReference>
<feature type="domain" description="Core-binding (CB)" evidence="8">
    <location>
        <begin position="87"/>
        <end position="168"/>
    </location>
</feature>
<dbReference type="Pfam" id="PF14659">
    <property type="entry name" value="Phage_int_SAM_3"/>
    <property type="match status" value="1"/>
</dbReference>
<dbReference type="PANTHER" id="PTHR30629:SF2">
    <property type="entry name" value="PROPHAGE INTEGRASE INTS-RELATED"/>
    <property type="match status" value="1"/>
</dbReference>
<evidence type="ECO:0000259" key="8">
    <source>
        <dbReference type="PROSITE" id="PS51900"/>
    </source>
</evidence>
<dbReference type="InterPro" id="IPR010998">
    <property type="entry name" value="Integrase_recombinase_N"/>
</dbReference>
<reference evidence="9 10" key="1">
    <citation type="submission" date="2019-10" db="EMBL/GenBank/DDBJ databases">
        <authorList>
            <consortium name="Melissa Lawson"/>
            <person name="O'neill I."/>
        </authorList>
    </citation>
    <scope>NUCLEOTIDE SEQUENCE [LARGE SCALE GENOMIC DNA]</scope>
    <source>
        <strain evidence="9">LH_24</strain>
    </source>
</reference>
<evidence type="ECO:0000259" key="7">
    <source>
        <dbReference type="PROSITE" id="PS51898"/>
    </source>
</evidence>
<comment type="caution">
    <text evidence="9">The sequence shown here is derived from an EMBL/GenBank/DDBJ whole genome shotgun (WGS) entry which is preliminary data.</text>
</comment>
<keyword evidence="4" id="KW-0233">DNA recombination</keyword>
<dbReference type="Proteomes" id="UP000494173">
    <property type="component" value="Unassembled WGS sequence"/>
</dbReference>
<dbReference type="AlphaFoldDB" id="A0ABD7VQQ9"/>
<dbReference type="InterPro" id="IPR044068">
    <property type="entry name" value="CB"/>
</dbReference>
<dbReference type="InterPro" id="IPR058717">
    <property type="entry name" value="Phage_L5_Integrase_N"/>
</dbReference>
<name>A0ABD7VQQ9_BIFBR</name>
<dbReference type="CDD" id="cd01189">
    <property type="entry name" value="INT_ICEBs1_C_like"/>
    <property type="match status" value="1"/>
</dbReference>
<keyword evidence="3 5" id="KW-0238">DNA-binding</keyword>
<keyword evidence="2" id="KW-0229">DNA integration</keyword>
<dbReference type="InterPro" id="IPR002104">
    <property type="entry name" value="Integrase_catalytic"/>
</dbReference>
<evidence type="ECO:0000256" key="4">
    <source>
        <dbReference type="ARBA" id="ARBA00023172"/>
    </source>
</evidence>
<accession>A0ABD7VQQ9</accession>
<evidence type="ECO:0000256" key="2">
    <source>
        <dbReference type="ARBA" id="ARBA00022908"/>
    </source>
</evidence>
<sequence length="418" mass="46397">MAGSRRRGWGAIRSRKVKGGVSYYASYRDPVDGSERVTAPHAFSSREDAEGWLAAERRLVESGSWIHPRERLERARREREAVEARAVSFGEFAERWLARKVRDDKVKPRTRATYRHLLDRHLLPVFGGTPVRDITPDMVASWYESLAGTPGARAGAYGLLKRVLASACEPPGPLLEFNPCRIRGGATLRSAERPVVGPVAVAAVAGRMPAEYRLAVSLAFWLSLRLGEVLALRRRDIDLERGVAHVTHALSYTKEDGFVDSTPKTEAGVRDIPIPGPLMGDIRAHLDEHAMPGADGLLFHSARGGFLYQGEFEKMYAKARDAAGFPGVRFHDLRHSGNTWFAQHTDATVADLQRRGGWSTPAMALHYLHSDGERLRRLTEQMSPTVADGGGDELEALRRENRELRELLGDIARRLSDG</sequence>
<comment type="similarity">
    <text evidence="1">Belongs to the 'phage' integrase family.</text>
</comment>
<dbReference type="PROSITE" id="PS51900">
    <property type="entry name" value="CB"/>
    <property type="match status" value="1"/>
</dbReference>
<dbReference type="PANTHER" id="PTHR30629">
    <property type="entry name" value="PROPHAGE INTEGRASE"/>
    <property type="match status" value="1"/>
</dbReference>
<feature type="domain" description="Tyr recombinase" evidence="7">
    <location>
        <begin position="191"/>
        <end position="380"/>
    </location>
</feature>
<evidence type="ECO:0000313" key="10">
    <source>
        <dbReference type="Proteomes" id="UP000494173"/>
    </source>
</evidence>
<dbReference type="PROSITE" id="PS51898">
    <property type="entry name" value="TYR_RECOMBINASE"/>
    <property type="match status" value="1"/>
</dbReference>
<dbReference type="Pfam" id="PF26003">
    <property type="entry name" value="Integrase_N_phage"/>
    <property type="match status" value="1"/>
</dbReference>
<dbReference type="GO" id="GO:0015074">
    <property type="term" value="P:DNA integration"/>
    <property type="evidence" value="ECO:0007669"/>
    <property type="project" value="UniProtKB-KW"/>
</dbReference>
<dbReference type="Pfam" id="PF00589">
    <property type="entry name" value="Phage_integrase"/>
    <property type="match status" value="1"/>
</dbReference>
<dbReference type="EMBL" id="CABWKB010000012">
    <property type="protein sequence ID" value="VWQ17227.1"/>
    <property type="molecule type" value="Genomic_DNA"/>
</dbReference>